<dbReference type="PROSITE" id="PS51900">
    <property type="entry name" value="CB"/>
    <property type="match status" value="1"/>
</dbReference>
<dbReference type="InterPro" id="IPR044068">
    <property type="entry name" value="CB"/>
</dbReference>
<evidence type="ECO:0000313" key="2">
    <source>
        <dbReference type="EMBL" id="ETO82064.1"/>
    </source>
</evidence>
<name>A0A081AT53_PHYNI</name>
<accession>A0A081AT53</accession>
<dbReference type="Proteomes" id="UP000028582">
    <property type="component" value="Unassembled WGS sequence"/>
</dbReference>
<evidence type="ECO:0000259" key="1">
    <source>
        <dbReference type="PROSITE" id="PS51900"/>
    </source>
</evidence>
<reference evidence="2 3" key="1">
    <citation type="submission" date="2013-11" db="EMBL/GenBank/DDBJ databases">
        <title>The Genome Sequence of Phytophthora parasitica P1976.</title>
        <authorList>
            <consortium name="The Broad Institute Genomics Platform"/>
            <person name="Russ C."/>
            <person name="Tyler B."/>
            <person name="Panabieres F."/>
            <person name="Shan W."/>
            <person name="Tripathy S."/>
            <person name="Grunwald N."/>
            <person name="Machado M."/>
            <person name="Johnson C.S."/>
            <person name="Walker B."/>
            <person name="Young S."/>
            <person name="Zeng Q."/>
            <person name="Gargeya S."/>
            <person name="Fitzgerald M."/>
            <person name="Haas B."/>
            <person name="Abouelleil A."/>
            <person name="Allen A.W."/>
            <person name="Alvarado L."/>
            <person name="Arachchi H.M."/>
            <person name="Berlin A.M."/>
            <person name="Chapman S.B."/>
            <person name="Gainer-Dewar J."/>
            <person name="Goldberg J."/>
            <person name="Griggs A."/>
            <person name="Gujja S."/>
            <person name="Hansen M."/>
            <person name="Howarth C."/>
            <person name="Imamovic A."/>
            <person name="Ireland A."/>
            <person name="Larimer J."/>
            <person name="McCowan C."/>
            <person name="Murphy C."/>
            <person name="Pearson M."/>
            <person name="Poon T.W."/>
            <person name="Priest M."/>
            <person name="Roberts A."/>
            <person name="Saif S."/>
            <person name="Shea T."/>
            <person name="Sisk P."/>
            <person name="Sykes S."/>
            <person name="Wortman J."/>
            <person name="Nusbaum C."/>
            <person name="Birren B."/>
        </authorList>
    </citation>
    <scope>NUCLEOTIDE SEQUENCE [LARGE SCALE GENOMIC DNA]</scope>
    <source>
        <strain evidence="2 3">P1976</strain>
    </source>
</reference>
<evidence type="ECO:0000313" key="3">
    <source>
        <dbReference type="Proteomes" id="UP000028582"/>
    </source>
</evidence>
<protein>
    <recommendedName>
        <fullName evidence="1">Core-binding (CB) domain-containing protein</fullName>
    </recommendedName>
</protein>
<dbReference type="OrthoDB" id="161393at2759"/>
<organism evidence="2 3">
    <name type="scientific">Phytophthora nicotianae P1976</name>
    <dbReference type="NCBI Taxonomy" id="1317066"/>
    <lineage>
        <taxon>Eukaryota</taxon>
        <taxon>Sar</taxon>
        <taxon>Stramenopiles</taxon>
        <taxon>Oomycota</taxon>
        <taxon>Peronosporomycetes</taxon>
        <taxon>Peronosporales</taxon>
        <taxon>Peronosporaceae</taxon>
        <taxon>Phytophthora</taxon>
    </lineage>
</organism>
<dbReference type="AlphaFoldDB" id="A0A081AT53"/>
<gene>
    <name evidence="2" type="ORF">F444_03731</name>
</gene>
<sequence length="191" mass="21762">MPARSSQEDAVFVDPKALRDACISRDTRKKYTGSINGIKKWLREERSVLDPNIARYFTADGDLNLSEFTPAVFEEFLAYKRTRVKAVTLSGFRSAIKDLYRTRELLLPVEYGEGMKRIFSGIKRYEAETNQSGSAKNSGRSPFKLSRRNTFYQKTTVSGPCFSRLRPIRKVRDPGTLATYIPTHITHLRAG</sequence>
<comment type="caution">
    <text evidence="2">The sequence shown here is derived from an EMBL/GenBank/DDBJ whole genome shotgun (WGS) entry which is preliminary data.</text>
</comment>
<dbReference type="EMBL" id="ANJA01000757">
    <property type="protein sequence ID" value="ETO82064.1"/>
    <property type="molecule type" value="Genomic_DNA"/>
</dbReference>
<feature type="domain" description="Core-binding (CB)" evidence="1">
    <location>
        <begin position="13"/>
        <end position="104"/>
    </location>
</feature>
<proteinExistence type="predicted"/>